<feature type="domain" description="D-isomer specific 2-hydroxyacid dehydrogenase NAD-binding" evidence="6">
    <location>
        <begin position="115"/>
        <end position="287"/>
    </location>
</feature>
<dbReference type="PANTHER" id="PTHR43761">
    <property type="entry name" value="D-ISOMER SPECIFIC 2-HYDROXYACID DEHYDROGENASE FAMILY PROTEIN (AFU_ORTHOLOGUE AFUA_1G13630)"/>
    <property type="match status" value="1"/>
</dbReference>
<dbReference type="InterPro" id="IPR006139">
    <property type="entry name" value="D-isomer_2_OHA_DH_cat_dom"/>
</dbReference>
<reference evidence="7" key="1">
    <citation type="submission" date="2019-11" db="EMBL/GenBank/DDBJ databases">
        <authorList>
            <person name="Feng L."/>
        </authorList>
    </citation>
    <scope>NUCLEOTIDE SEQUENCE</scope>
    <source>
        <strain evidence="7">CsymbiosumLFYP84</strain>
    </source>
</reference>
<dbReference type="EC" id="1.1.1.-" evidence="7"/>
<proteinExistence type="inferred from homology"/>
<dbReference type="AlphaFoldDB" id="A0A6N3B1U6"/>
<dbReference type="InterPro" id="IPR036291">
    <property type="entry name" value="NAD(P)-bd_dom_sf"/>
</dbReference>
<evidence type="ECO:0000256" key="4">
    <source>
        <dbReference type="RuleBase" id="RU003719"/>
    </source>
</evidence>
<dbReference type="PROSITE" id="PS00670">
    <property type="entry name" value="D_2_HYDROXYACID_DH_2"/>
    <property type="match status" value="1"/>
</dbReference>
<dbReference type="Gene3D" id="3.40.50.720">
    <property type="entry name" value="NAD(P)-binding Rossmann-like Domain"/>
    <property type="match status" value="2"/>
</dbReference>
<evidence type="ECO:0000313" key="7">
    <source>
        <dbReference type="EMBL" id="VYT95786.1"/>
    </source>
</evidence>
<dbReference type="GO" id="GO:0016616">
    <property type="term" value="F:oxidoreductase activity, acting on the CH-OH group of donors, NAD or NADP as acceptor"/>
    <property type="evidence" value="ECO:0007669"/>
    <property type="project" value="InterPro"/>
</dbReference>
<dbReference type="InterPro" id="IPR006140">
    <property type="entry name" value="D-isomer_DH_NAD-bd"/>
</dbReference>
<sequence length="326" mass="35537">MGKTVWINLEETQVDTSTLKKRLTDAGFDVRYRTVSADDTAGIIEQGRQADAVVSTAERWNEATLPQVSGSLKLIMRYGAGIDNVDLSAATDAGICVANVPGANSAAVAEVALLHILNLGRRFCQCVEKGRNNIWPVGITGNELDGKTVGIVGFGNIARQLVRLLSGFRVDILAYDPIVRPDESQYPVKAADSMEEVFSSSDIVSLHIPLNDSTREIVDQRLFDRMKEGAYFINTCRGGVVKEEDLIRALRSGRLRGAGLDVLACEPTGAENPLLTMDNVFITSHMGAESAEAGYRSQNIMADTIIRFFKGEMPDNIKNKEVKRNG</sequence>
<dbReference type="RefSeq" id="WP_156684436.1">
    <property type="nucleotide sequence ID" value="NZ_CACRUA010000009.1"/>
</dbReference>
<feature type="domain" description="D-isomer specific 2-hydroxyacid dehydrogenase catalytic" evidence="5">
    <location>
        <begin position="20"/>
        <end position="317"/>
    </location>
</feature>
<gene>
    <name evidence="7" type="primary">yoaD</name>
    <name evidence="7" type="ORF">CSLFYP84_01011</name>
</gene>
<dbReference type="SUPFAM" id="SSF51735">
    <property type="entry name" value="NAD(P)-binding Rossmann-fold domains"/>
    <property type="match status" value="1"/>
</dbReference>
<dbReference type="PANTHER" id="PTHR43761:SF1">
    <property type="entry name" value="D-ISOMER SPECIFIC 2-HYDROXYACID DEHYDROGENASE CATALYTIC DOMAIN-CONTAINING PROTEIN-RELATED"/>
    <property type="match status" value="1"/>
</dbReference>
<keyword evidence="2 4" id="KW-0560">Oxidoreductase</keyword>
<keyword evidence="3" id="KW-0520">NAD</keyword>
<dbReference type="FunFam" id="3.40.50.720:FF:000203">
    <property type="entry name" value="D-3-phosphoglycerate dehydrogenase (SerA)"/>
    <property type="match status" value="1"/>
</dbReference>
<dbReference type="SUPFAM" id="SSF52283">
    <property type="entry name" value="Formate/glycerate dehydrogenase catalytic domain-like"/>
    <property type="match status" value="1"/>
</dbReference>
<dbReference type="Pfam" id="PF00389">
    <property type="entry name" value="2-Hacid_dh"/>
    <property type="match status" value="1"/>
</dbReference>
<dbReference type="InterPro" id="IPR029753">
    <property type="entry name" value="D-isomer_DH_CS"/>
</dbReference>
<protein>
    <submittedName>
        <fullName evidence="7">2-hydroxyacid dehydrogenase YoaD</fullName>
        <ecNumber evidence="7">1.1.1.-</ecNumber>
    </submittedName>
</protein>
<evidence type="ECO:0000256" key="3">
    <source>
        <dbReference type="ARBA" id="ARBA00023027"/>
    </source>
</evidence>
<dbReference type="EMBL" id="CACRUA010000009">
    <property type="protein sequence ID" value="VYT95786.1"/>
    <property type="molecule type" value="Genomic_DNA"/>
</dbReference>
<dbReference type="Pfam" id="PF02826">
    <property type="entry name" value="2-Hacid_dh_C"/>
    <property type="match status" value="1"/>
</dbReference>
<evidence type="ECO:0000259" key="6">
    <source>
        <dbReference type="Pfam" id="PF02826"/>
    </source>
</evidence>
<dbReference type="GO" id="GO:0051287">
    <property type="term" value="F:NAD binding"/>
    <property type="evidence" value="ECO:0007669"/>
    <property type="project" value="InterPro"/>
</dbReference>
<comment type="similarity">
    <text evidence="1 4">Belongs to the D-isomer specific 2-hydroxyacid dehydrogenase family.</text>
</comment>
<evidence type="ECO:0000256" key="1">
    <source>
        <dbReference type="ARBA" id="ARBA00005854"/>
    </source>
</evidence>
<dbReference type="InterPro" id="IPR050418">
    <property type="entry name" value="D-iso_2-hydroxyacid_DH_PdxB"/>
</dbReference>
<accession>A0A6N3B1U6</accession>
<evidence type="ECO:0000259" key="5">
    <source>
        <dbReference type="Pfam" id="PF00389"/>
    </source>
</evidence>
<evidence type="ECO:0000256" key="2">
    <source>
        <dbReference type="ARBA" id="ARBA00023002"/>
    </source>
</evidence>
<organism evidence="7">
    <name type="scientific">Clostridium symbiosum</name>
    <name type="common">Bacteroides symbiosus</name>
    <dbReference type="NCBI Taxonomy" id="1512"/>
    <lineage>
        <taxon>Bacteria</taxon>
        <taxon>Bacillati</taxon>
        <taxon>Bacillota</taxon>
        <taxon>Clostridia</taxon>
        <taxon>Lachnospirales</taxon>
        <taxon>Lachnospiraceae</taxon>
        <taxon>Otoolea</taxon>
    </lineage>
</organism>
<name>A0A6N3B1U6_CLOSY</name>